<feature type="domain" description="Methyltransferase" evidence="17">
    <location>
        <begin position="56"/>
        <end position="131"/>
    </location>
</feature>
<dbReference type="EMBL" id="MH800180">
    <property type="protein sequence ID" value="QBH74338.1"/>
    <property type="molecule type" value="mRNA"/>
</dbReference>
<evidence type="ECO:0000256" key="6">
    <source>
        <dbReference type="ARBA" id="ARBA00022679"/>
    </source>
</evidence>
<feature type="domain" description="18S rRNA (guanine(1575)-N(7))-methyltransferase Bud23 C-terminal" evidence="16">
    <location>
        <begin position="208"/>
        <end position="276"/>
    </location>
</feature>
<dbReference type="InterPro" id="IPR022238">
    <property type="entry name" value="Bud23_C"/>
</dbReference>
<feature type="compositionally biased region" description="Basic residues" evidence="15">
    <location>
        <begin position="233"/>
        <end position="242"/>
    </location>
</feature>
<dbReference type="SUPFAM" id="SSF53335">
    <property type="entry name" value="S-adenosyl-L-methionine-dependent methyltransferases"/>
    <property type="match status" value="1"/>
</dbReference>
<proteinExistence type="evidence at transcript level"/>
<feature type="compositionally biased region" description="Basic and acidic residues" evidence="15">
    <location>
        <begin position="261"/>
        <end position="270"/>
    </location>
</feature>
<dbReference type="GO" id="GO:0005730">
    <property type="term" value="C:nucleolus"/>
    <property type="evidence" value="ECO:0007669"/>
    <property type="project" value="UniProtKB-ARBA"/>
</dbReference>
<dbReference type="GO" id="GO:0070476">
    <property type="term" value="P:rRNA (guanine-N7)-methylation"/>
    <property type="evidence" value="ECO:0007669"/>
    <property type="project" value="InterPro"/>
</dbReference>
<evidence type="ECO:0000256" key="1">
    <source>
        <dbReference type="ARBA" id="ARBA00004123"/>
    </source>
</evidence>
<evidence type="ECO:0000256" key="5">
    <source>
        <dbReference type="ARBA" id="ARBA00022603"/>
    </source>
</evidence>
<evidence type="ECO:0000256" key="4">
    <source>
        <dbReference type="ARBA" id="ARBA00022490"/>
    </source>
</evidence>
<keyword evidence="7" id="KW-0949">S-adenosyl-L-methionine</keyword>
<protein>
    <recommendedName>
        <fullName evidence="12">18S rRNA (guanine-N(7))-methyltransferase</fullName>
    </recommendedName>
    <alternativeName>
        <fullName evidence="14">Bud site selection protein 23 homolog</fullName>
    </alternativeName>
    <alternativeName>
        <fullName evidence="13">rRNA methyltransferase and ribosome maturation factor</fullName>
    </alternativeName>
</protein>
<keyword evidence="5" id="KW-0489">Methyltransferase</keyword>
<evidence type="ECO:0000256" key="7">
    <source>
        <dbReference type="ARBA" id="ARBA00022691"/>
    </source>
</evidence>
<dbReference type="CDD" id="cd02440">
    <property type="entry name" value="AdoMet_MTases"/>
    <property type="match status" value="1"/>
</dbReference>
<evidence type="ECO:0000256" key="15">
    <source>
        <dbReference type="SAM" id="MobiDB-lite"/>
    </source>
</evidence>
<comment type="subcellular location">
    <subcellularLocation>
        <location evidence="2">Cytoplasm</location>
    </subcellularLocation>
    <subcellularLocation>
        <location evidence="1">Nucleus</location>
    </subcellularLocation>
</comment>
<evidence type="ECO:0000256" key="3">
    <source>
        <dbReference type="ARBA" id="ARBA00005547"/>
    </source>
</evidence>
<evidence type="ECO:0000256" key="2">
    <source>
        <dbReference type="ARBA" id="ARBA00004496"/>
    </source>
</evidence>
<dbReference type="GO" id="GO:0005737">
    <property type="term" value="C:cytoplasm"/>
    <property type="evidence" value="ECO:0007669"/>
    <property type="project" value="UniProtKB-SubCell"/>
</dbReference>
<keyword evidence="4" id="KW-0963">Cytoplasm</keyword>
<evidence type="ECO:0000256" key="11">
    <source>
        <dbReference type="ARBA" id="ARBA00064164"/>
    </source>
</evidence>
<dbReference type="Pfam" id="PF12589">
    <property type="entry name" value="WBS_methylT"/>
    <property type="match status" value="1"/>
</dbReference>
<evidence type="ECO:0000256" key="10">
    <source>
        <dbReference type="ARBA" id="ARBA00059355"/>
    </source>
</evidence>
<evidence type="ECO:0000259" key="17">
    <source>
        <dbReference type="Pfam" id="PF13649"/>
    </source>
</evidence>
<dbReference type="InterPro" id="IPR039769">
    <property type="entry name" value="Bud23-like"/>
</dbReference>
<keyword evidence="6" id="KW-0808">Transferase</keyword>
<comment type="catalytic activity">
    <reaction evidence="9">
        <text>a guanosine in 18S rRNA + S-adenosyl-L-methionine = an N(7)-methylguanosine in 18S rRNA + S-adenosyl-L-homocysteine</text>
        <dbReference type="Rhea" id="RHEA:54584"/>
        <dbReference type="Rhea" id="RHEA-COMP:13937"/>
        <dbReference type="Rhea" id="RHEA-COMP:13938"/>
        <dbReference type="ChEBI" id="CHEBI:57856"/>
        <dbReference type="ChEBI" id="CHEBI:59789"/>
        <dbReference type="ChEBI" id="CHEBI:74269"/>
        <dbReference type="ChEBI" id="CHEBI:74480"/>
    </reaction>
</comment>
<reference evidence="18" key="1">
    <citation type="journal article" date="2019" name="Sci. Rep.">
        <title>No signal of deleterious mutation accumulation in conserved gene sequences of extant asexual hexapods.</title>
        <authorList>
            <person name="Brandt A."/>
            <person name="Bast J."/>
            <person name="Scheu S."/>
            <person name="Meusemann K."/>
            <person name="Donath A."/>
            <person name="Schuette K."/>
            <person name="Machida R."/>
            <person name="Kraaijeveld K."/>
        </authorList>
    </citation>
    <scope>NUCLEOTIDE SEQUENCE</scope>
    <source>
        <strain evidence="18">OG7586</strain>
    </source>
</reference>
<sequence length="279" mass="31092">MSFGKRPELTAPPEFFYNEDEARKYSQNSRMMEIQGEMAERAIELLELPEDEPQMILDLGCGSGLSGVALDDAGHMWVGVDISESMLNVAREREAEGDVILGDMGQGVPFRPGTFDGAISISALQWLCNADKTSHKPVKRLYSFFTSLYAALDTGARAVFQFYPSDQSQTDLIMSQAKRAGFNGGLVIDFPESTKAKKYYLVLIIGGQSNPCLPKPLSATSGSTVSYAERNSRPGKGHHRTGVKNIKEWIQGKKERRRRQGKETRPDSKYTGRKRSHRF</sequence>
<organism evidence="18">
    <name type="scientific">Isotomurus palustris</name>
    <dbReference type="NCBI Taxonomy" id="36144"/>
    <lineage>
        <taxon>Eukaryota</taxon>
        <taxon>Metazoa</taxon>
        <taxon>Ecdysozoa</taxon>
        <taxon>Arthropoda</taxon>
        <taxon>Hexapoda</taxon>
        <taxon>Collembola</taxon>
        <taxon>Entomobryomorpha</taxon>
        <taxon>Isotomoidea</taxon>
        <taxon>Isotomidae</taxon>
        <taxon>Isotominae</taxon>
        <taxon>Isotomurus</taxon>
    </lineage>
</organism>
<accession>A0A481T075</accession>
<name>A0A481T075_9HEXA</name>
<evidence type="ECO:0000256" key="9">
    <source>
        <dbReference type="ARBA" id="ARBA00050374"/>
    </source>
</evidence>
<comment type="similarity">
    <text evidence="3">Belongs to the class I-like SAM-binding methyltransferase superfamily. BUD23/WBSCR22 family.</text>
</comment>
<dbReference type="AlphaFoldDB" id="A0A481T075"/>
<dbReference type="PANTHER" id="PTHR12734:SF0">
    <property type="entry name" value="18S RRNA (GUANINE-N(7))-METHYLTRANSFERASE-RELATED"/>
    <property type="match status" value="1"/>
</dbReference>
<keyword evidence="8" id="KW-0539">Nucleus</keyword>
<dbReference type="InterPro" id="IPR029063">
    <property type="entry name" value="SAM-dependent_MTases_sf"/>
</dbReference>
<dbReference type="FunFam" id="3.40.50.150:FF:000017">
    <property type="entry name" value="probable 18S rRNA (Guanine-N(7))-methyltransferase"/>
    <property type="match status" value="1"/>
</dbReference>
<dbReference type="GO" id="GO:0016435">
    <property type="term" value="F:rRNA (guanine) methyltransferase activity"/>
    <property type="evidence" value="ECO:0007669"/>
    <property type="project" value="InterPro"/>
</dbReference>
<feature type="region of interest" description="Disordered" evidence="15">
    <location>
        <begin position="224"/>
        <end position="279"/>
    </location>
</feature>
<evidence type="ECO:0000259" key="16">
    <source>
        <dbReference type="Pfam" id="PF12589"/>
    </source>
</evidence>
<comment type="subunit">
    <text evidence="11">Heterodimer with TRMT112; this heterodimerization is necessary for the metabolic stability and activity of the catalytic subunit BUD23. Interacts with GRIP1.</text>
</comment>
<dbReference type="InterPro" id="IPR041698">
    <property type="entry name" value="Methyltransf_25"/>
</dbReference>
<comment type="function">
    <text evidence="10">S-adenosyl-L-methionine-dependent methyltransferase that specifically methylates the N(7) position of a guanine in 18S rRNA. Requires the methyltransferase adapter protein TRM112 for full rRNA methyltransferase activity. Involved in the pre-rRNA processing steps leading to small-subunit rRNA production independently of its RNA-modifying catalytic activity. Important for biogenesis end export of the 40S ribosomal subunit independent on its methyltransferase activity. Locus-specific steroid receptor coactivator. Potentiates transactivation by glucocorticoid (NR3C1), mineralocorticoid (NR3C2), androgen (AR) and progesterone (PGR) receptors. Required for the maintenance of open chromatin at the TSC22D3/GILZ locus to facilitate NR3C1 loading on the response elements. Required for maintenance of dimethylation on histone H3 'Lys-79' (H3K79me2), although direct histone methyltransferase activity is not observed in vitro.</text>
</comment>
<evidence type="ECO:0000256" key="13">
    <source>
        <dbReference type="ARBA" id="ARBA00075516"/>
    </source>
</evidence>
<dbReference type="Gene3D" id="3.40.50.150">
    <property type="entry name" value="Vaccinia Virus protein VP39"/>
    <property type="match status" value="1"/>
</dbReference>
<evidence type="ECO:0000256" key="8">
    <source>
        <dbReference type="ARBA" id="ARBA00023242"/>
    </source>
</evidence>
<evidence type="ECO:0000313" key="18">
    <source>
        <dbReference type="EMBL" id="QBH74338.1"/>
    </source>
</evidence>
<evidence type="ECO:0000256" key="14">
    <source>
        <dbReference type="ARBA" id="ARBA00081208"/>
    </source>
</evidence>
<dbReference type="Pfam" id="PF13649">
    <property type="entry name" value="Methyltransf_25"/>
    <property type="match status" value="1"/>
</dbReference>
<evidence type="ECO:0000256" key="12">
    <source>
        <dbReference type="ARBA" id="ARBA00074415"/>
    </source>
</evidence>
<dbReference type="PANTHER" id="PTHR12734">
    <property type="entry name" value="METHYLTRANSFERASE-RELATED"/>
    <property type="match status" value="1"/>
</dbReference>